<dbReference type="AlphaFoldDB" id="A0A9D9EIG2"/>
<proteinExistence type="predicted"/>
<evidence type="ECO:0000313" key="2">
    <source>
        <dbReference type="Proteomes" id="UP000823637"/>
    </source>
</evidence>
<reference evidence="1" key="1">
    <citation type="submission" date="2020-10" db="EMBL/GenBank/DDBJ databases">
        <authorList>
            <person name="Gilroy R."/>
        </authorList>
    </citation>
    <scope>NUCLEOTIDE SEQUENCE</scope>
    <source>
        <strain evidence="1">D3-1215</strain>
    </source>
</reference>
<dbReference type="EMBL" id="JADIMR010000106">
    <property type="protein sequence ID" value="MBO8447505.1"/>
    <property type="molecule type" value="Genomic_DNA"/>
</dbReference>
<reference evidence="1" key="2">
    <citation type="journal article" date="2021" name="PeerJ">
        <title>Extensive microbial diversity within the chicken gut microbiome revealed by metagenomics and culture.</title>
        <authorList>
            <person name="Gilroy R."/>
            <person name="Ravi A."/>
            <person name="Getino M."/>
            <person name="Pursley I."/>
            <person name="Horton D.L."/>
            <person name="Alikhan N.F."/>
            <person name="Baker D."/>
            <person name="Gharbi K."/>
            <person name="Hall N."/>
            <person name="Watson M."/>
            <person name="Adriaenssens E.M."/>
            <person name="Foster-Nyarko E."/>
            <person name="Jarju S."/>
            <person name="Secka A."/>
            <person name="Antonio M."/>
            <person name="Oren A."/>
            <person name="Chaudhuri R.R."/>
            <person name="La Ragione R."/>
            <person name="Hildebrand F."/>
            <person name="Pallen M.J."/>
        </authorList>
    </citation>
    <scope>NUCLEOTIDE SEQUENCE</scope>
    <source>
        <strain evidence="1">D3-1215</strain>
    </source>
</reference>
<comment type="caution">
    <text evidence="1">The sequence shown here is derived from an EMBL/GenBank/DDBJ whole genome shotgun (WGS) entry which is preliminary data.</text>
</comment>
<dbReference type="Proteomes" id="UP000823637">
    <property type="component" value="Unassembled WGS sequence"/>
</dbReference>
<gene>
    <name evidence="1" type="ORF">IAC32_07170</name>
</gene>
<name>A0A9D9EIG2_9BACT</name>
<evidence type="ECO:0000313" key="1">
    <source>
        <dbReference type="EMBL" id="MBO8447505.1"/>
    </source>
</evidence>
<sequence length="47" mass="5116">MATYTLNFPNGNVQTYASSFEMEKAARLLGGEAKAISGKNYAFVPKK</sequence>
<organism evidence="1 2">
    <name type="scientific">Candidatus Enterocola intestinipullorum</name>
    <dbReference type="NCBI Taxonomy" id="2840783"/>
    <lineage>
        <taxon>Bacteria</taxon>
        <taxon>Pseudomonadati</taxon>
        <taxon>Bacteroidota</taxon>
        <taxon>Bacteroidia</taxon>
        <taxon>Bacteroidales</taxon>
        <taxon>Candidatus Enterocola</taxon>
    </lineage>
</organism>
<accession>A0A9D9EIG2</accession>
<protein>
    <submittedName>
        <fullName evidence="1">Uncharacterized protein</fullName>
    </submittedName>
</protein>